<protein>
    <recommendedName>
        <fullName evidence="1">FERM domain-containing protein</fullName>
    </recommendedName>
</protein>
<dbReference type="InterPro" id="IPR000299">
    <property type="entry name" value="FERM_domain"/>
</dbReference>
<dbReference type="SMART" id="SM00295">
    <property type="entry name" value="B41"/>
    <property type="match status" value="1"/>
</dbReference>
<organism evidence="2 3">
    <name type="scientific">Rozella allomycis (strain CSF55)</name>
    <dbReference type="NCBI Taxonomy" id="988480"/>
    <lineage>
        <taxon>Eukaryota</taxon>
        <taxon>Fungi</taxon>
        <taxon>Fungi incertae sedis</taxon>
        <taxon>Cryptomycota</taxon>
        <taxon>Cryptomycota incertae sedis</taxon>
        <taxon>Rozella</taxon>
    </lineage>
</organism>
<dbReference type="InterPro" id="IPR019749">
    <property type="entry name" value="Band_41_domain"/>
</dbReference>
<dbReference type="InterPro" id="IPR014352">
    <property type="entry name" value="FERM/acyl-CoA-bd_prot_sf"/>
</dbReference>
<dbReference type="CDD" id="cd14473">
    <property type="entry name" value="FERM_B-lobe"/>
    <property type="match status" value="1"/>
</dbReference>
<evidence type="ECO:0000313" key="2">
    <source>
        <dbReference type="EMBL" id="EPZ33195.1"/>
    </source>
</evidence>
<dbReference type="AlphaFoldDB" id="A0A075ASR3"/>
<sequence length="548" mass="63253">MPGRSEVYATSNNNLLAKDKRSSYTSEPDSMGNITVVSFDGEVASINFSSQTTPKIWLASDMVLHEQGCDSTTILFIEIKYWFIDEIQITDYVLLAVLYKELRKQILRSYVEIAHHDTICYLAAINFKLQGQTYSKSLALINAKNIDQYIPSKMKKERRINDWYKDIGQYSYALSPDVYRTILPSGIYPLLLSLSPEGIRIYSKVKNQYRLKTFVSYGYLEFEEMKVPNGSNGTTQLSRGSSITFDPDENLKNDKKSAKLSVSHSYLSDQEIIGTNRMIFKLSLSTVAKIYNESPNHFLYINVQLKDRSVVKKMEYNMHTTPRELLYQFAQKAGLRNVDYFQLTISIDDCHKYLQMDDSMFLQGVHITSYLEIHPIEYPNDFEAFEYLEKYIFYLEIQDNFLKGFLLIKDPDAIQMAALTLVISSDSESIDLKNIDQNKLYPPLSPSEKRKKIFDAYNQTMERSKEPAIVKFLKIAQTSLNFGIIFYDGIIPKTLDKCYMGIGRNGCCEILGFYRFGFELREITNMGDTLKITVKASRNADEKHRLFK</sequence>
<name>A0A075ASR3_ROZAC</name>
<accession>A0A075ASR3</accession>
<dbReference type="Gene3D" id="1.20.80.10">
    <property type="match status" value="2"/>
</dbReference>
<dbReference type="PROSITE" id="PS50057">
    <property type="entry name" value="FERM_3"/>
    <property type="match status" value="1"/>
</dbReference>
<feature type="domain" description="FERM" evidence="1">
    <location>
        <begin position="299"/>
        <end position="548"/>
    </location>
</feature>
<reference evidence="2 3" key="1">
    <citation type="journal article" date="2013" name="Curr. Biol.">
        <title>Shared signatures of parasitism and phylogenomics unite Cryptomycota and microsporidia.</title>
        <authorList>
            <person name="James T.Y."/>
            <person name="Pelin A."/>
            <person name="Bonen L."/>
            <person name="Ahrendt S."/>
            <person name="Sain D."/>
            <person name="Corradi N."/>
            <person name="Stajich J.E."/>
        </authorList>
    </citation>
    <scope>NUCLEOTIDE SEQUENCE [LARGE SCALE GENOMIC DNA]</scope>
    <source>
        <strain evidence="2 3">CSF55</strain>
    </source>
</reference>
<dbReference type="InterPro" id="IPR035963">
    <property type="entry name" value="FERM_2"/>
</dbReference>
<dbReference type="SUPFAM" id="SSF47031">
    <property type="entry name" value="Second domain of FERM"/>
    <property type="match status" value="2"/>
</dbReference>
<evidence type="ECO:0000259" key="1">
    <source>
        <dbReference type="PROSITE" id="PS50057"/>
    </source>
</evidence>
<dbReference type="Proteomes" id="UP000030755">
    <property type="component" value="Unassembled WGS sequence"/>
</dbReference>
<gene>
    <name evidence="2" type="ORF">O9G_001164</name>
</gene>
<proteinExistence type="predicted"/>
<dbReference type="EMBL" id="KE561071">
    <property type="protein sequence ID" value="EPZ33195.1"/>
    <property type="molecule type" value="Genomic_DNA"/>
</dbReference>
<dbReference type="Pfam" id="PF00373">
    <property type="entry name" value="FERM_M"/>
    <property type="match status" value="1"/>
</dbReference>
<dbReference type="InterPro" id="IPR019748">
    <property type="entry name" value="FERM_central"/>
</dbReference>
<dbReference type="HOGENOM" id="CLU_497103_0_0_1"/>
<evidence type="ECO:0000313" key="3">
    <source>
        <dbReference type="Proteomes" id="UP000030755"/>
    </source>
</evidence>
<keyword evidence="3" id="KW-1185">Reference proteome</keyword>